<feature type="region of interest" description="Disordered" evidence="2">
    <location>
        <begin position="89"/>
        <end position="109"/>
    </location>
</feature>
<keyword evidence="1" id="KW-0677">Repeat</keyword>
<dbReference type="Pfam" id="PF00041">
    <property type="entry name" value="fn3"/>
    <property type="match status" value="2"/>
</dbReference>
<dbReference type="InterPro" id="IPR056600">
    <property type="entry name" value="GBD_T9SS_assoc"/>
</dbReference>
<accession>A0A4R7ERF9</accession>
<dbReference type="CDD" id="cd00063">
    <property type="entry name" value="FN3"/>
    <property type="match status" value="4"/>
</dbReference>
<dbReference type="RefSeq" id="WP_133713717.1">
    <property type="nucleotide sequence ID" value="NZ_SOAG01000040.1"/>
</dbReference>
<dbReference type="PROSITE" id="PS50853">
    <property type="entry name" value="FN3"/>
    <property type="match status" value="3"/>
</dbReference>
<evidence type="ECO:0000313" key="4">
    <source>
        <dbReference type="EMBL" id="TDS51239.1"/>
    </source>
</evidence>
<dbReference type="InterPro" id="IPR026341">
    <property type="entry name" value="T9SS_type_B"/>
</dbReference>
<dbReference type="Pfam" id="PF13585">
    <property type="entry name" value="CHU_C"/>
    <property type="match status" value="1"/>
</dbReference>
<dbReference type="Gene3D" id="2.60.40.10">
    <property type="entry name" value="Immunoglobulins"/>
    <property type="match status" value="4"/>
</dbReference>
<name>A0A4R7ERF9_9FLAO</name>
<dbReference type="InterPro" id="IPR050991">
    <property type="entry name" value="ECM_Regulatory_Proteins"/>
</dbReference>
<feature type="domain" description="Fibronectin type-III" evidence="3">
    <location>
        <begin position="574"/>
        <end position="670"/>
    </location>
</feature>
<dbReference type="Gene3D" id="2.60.120.200">
    <property type="match status" value="4"/>
</dbReference>
<evidence type="ECO:0000256" key="2">
    <source>
        <dbReference type="SAM" id="MobiDB-lite"/>
    </source>
</evidence>
<dbReference type="NCBIfam" id="NF038128">
    <property type="entry name" value="choice_anch_J"/>
    <property type="match status" value="4"/>
</dbReference>
<dbReference type="InterPro" id="IPR011628">
    <property type="entry name" value="Cleaved_adhesin"/>
</dbReference>
<feature type="domain" description="Fibronectin type-III" evidence="3">
    <location>
        <begin position="1116"/>
        <end position="1214"/>
    </location>
</feature>
<comment type="caution">
    <text evidence="4">The sequence shown here is derived from an EMBL/GenBank/DDBJ whole genome shotgun (WGS) entry which is preliminary data.</text>
</comment>
<dbReference type="OrthoDB" id="1488818at2"/>
<dbReference type="InterPro" id="IPR036116">
    <property type="entry name" value="FN3_sf"/>
</dbReference>
<reference evidence="4 5" key="1">
    <citation type="submission" date="2019-03" db="EMBL/GenBank/DDBJ databases">
        <title>Genomic Encyclopedia of Archaeal and Bacterial Type Strains, Phase II (KMG-II): from individual species to whole genera.</title>
        <authorList>
            <person name="Goeker M."/>
        </authorList>
    </citation>
    <scope>NUCLEOTIDE SEQUENCE [LARGE SCALE GENOMIC DNA]</scope>
    <source>
        <strain evidence="4 5">DSM 28213</strain>
    </source>
</reference>
<dbReference type="PANTHER" id="PTHR46708">
    <property type="entry name" value="TENASCIN"/>
    <property type="match status" value="1"/>
</dbReference>
<organism evidence="4 5">
    <name type="scientific">Myroides indicus</name>
    <dbReference type="NCBI Taxonomy" id="1323422"/>
    <lineage>
        <taxon>Bacteria</taxon>
        <taxon>Pseudomonadati</taxon>
        <taxon>Bacteroidota</taxon>
        <taxon>Flavobacteriia</taxon>
        <taxon>Flavobacteriales</taxon>
        <taxon>Flavobacteriaceae</taxon>
        <taxon>Myroides</taxon>
    </lineage>
</organism>
<dbReference type="EMBL" id="SOAG01000040">
    <property type="protein sequence ID" value="TDS51239.1"/>
    <property type="molecule type" value="Genomic_DNA"/>
</dbReference>
<dbReference type="PANTHER" id="PTHR46708:SF2">
    <property type="entry name" value="FIBRONECTIN TYPE-III DOMAIN-CONTAINING PROTEIN"/>
    <property type="match status" value="1"/>
</dbReference>
<dbReference type="NCBIfam" id="NF038133">
    <property type="entry name" value="choice_anch_L"/>
    <property type="match status" value="1"/>
</dbReference>
<evidence type="ECO:0000259" key="3">
    <source>
        <dbReference type="PROSITE" id="PS50853"/>
    </source>
</evidence>
<dbReference type="NCBIfam" id="TIGR04131">
    <property type="entry name" value="Bac_Flav_CTERM"/>
    <property type="match status" value="1"/>
</dbReference>
<keyword evidence="5" id="KW-1185">Reference proteome</keyword>
<feature type="domain" description="Fibronectin type-III" evidence="3">
    <location>
        <begin position="849"/>
        <end position="944"/>
    </location>
</feature>
<dbReference type="InterPro" id="IPR013783">
    <property type="entry name" value="Ig-like_fold"/>
</dbReference>
<dbReference type="Pfam" id="PF23759">
    <property type="entry name" value="GBD_T9SS_assoc"/>
    <property type="match status" value="1"/>
</dbReference>
<proteinExistence type="predicted"/>
<evidence type="ECO:0000256" key="1">
    <source>
        <dbReference type="ARBA" id="ARBA00022737"/>
    </source>
</evidence>
<protein>
    <submittedName>
        <fullName evidence="4">Cleaved adhesin domain-containing protein</fullName>
    </submittedName>
</protein>
<dbReference type="SUPFAM" id="SSF49265">
    <property type="entry name" value="Fibronectin type III"/>
    <property type="match status" value="3"/>
</dbReference>
<gene>
    <name evidence="4" type="ORF">C8P70_1402</name>
</gene>
<dbReference type="InterPro" id="IPR003961">
    <property type="entry name" value="FN3_dom"/>
</dbReference>
<sequence length="2052" mass="232141">MKKLIYLICGLFCLAIAYGIQHLQVENNNILESGSIILNTLEKYSQTCSSPTAYGSKNMKVDQVTIYWKDTVNSSWEYYVVPAGDPMPTGGGTPTSARENTITQDSNGNPLQPDTEYEYYVRTVCGAVYGNWEGYFEFRTLCIALPIPFTENFEANSNSKECWTIINDKGEINTNQNWKVETGTSTAYEGTFSMNFNGADTVHDDWLISPTFQLDSLLTYQLTYYYRTTLEAVDFEVLFSNKDRINKDDFNLVLLSEENYENTIYLKKTIYIEGVEGASKIAWHVKNHTKGFVFLDLISLDLVSCKGIKAEDVVVKEVKSDQATFFWEDDYNTQWEYHVQGVGGGKPVGSGVLTTNREVTITKTSGTGGGSLQPNTEYEFYVRSICGAGGANSWVGPFVFKTPCLAVALPFWDGFNTSSTTDTDCWTIIDNNRDKFDYWGSIYNAWSPQFVDKYEGDRSMQIVRGFGLEVNDDWLISPTFNLSDSKYYRLKYHQKSKYGNIKYSLLLSENGNNPEYFTNILMPEKIYSHTNWEEVVMFITGYSGDVHIGWHDVSSNGVNYIDNVFFEEVVGCPEPLALGVREIETDSATIFWSDDFGTNWEYVIRKTDYGTTLPIKGKIINTKEIIVDKDLLGNALKPNTEYEFYVRTSCDDGKFSVWSGPVSFRTSCEAIDLPFWEGFNIDSETIYCWSIIDVNEDAYEGSYQYKWNVLPGKLEVSGQVSPPCLEGTRQMVFMGYNNKYHDDWLVSPKFWFDQTKRYRLTFQYLIGNPYKETYMQVLSSDSGSEPKDFDKELLRLDEGSGKKTLFLKDLDGYNRFAWHISTDTILNRGASANYIIDDVHIEEIIGCAEPIDLNVEDIAGDQVTISWKDNEGGASWEYYIQEKGKGDPIGNGTVTNHKENKVTKDQTGNVLKINSSYEFYVRTVCGNGEYSIWSGPIEFNTSCEGAFFLPFREGFNSDSRSKDCWTTVNNIFWDLPERYPIINTFEGDGMVQYVSFRFAEDEEDDQWLITPPLKMEAKKYVLKYRYQDEPWSIFHQRTNEMEILLSDSGIAPDKFTRTISSRKMYNRTDSDFVEEVIFFDGVLGEVNIGFHFVSTGIDLVSDLKLDDILIKEVQTCPEPISLKVISQNATTIELEWTQVDGIKEWEVIVVKDGDNETGVPIKNINVKGSPNVTLSGLDPHTGYTVYVRAKCPDGTSTSDWSTPIRTGTKITNDDCDQAINIPVNEGYECSKVAFGAFYGATKSKIVETQCSSQMKKDIWFEFTATSNTHMLSIIDLYQDKLNDGTSNPQLIITLYDVNCNNIADNEVSCISLKKGLQPYLIYNDLIPGKKYYLRLGTVIDNPKFNFSLCIRTPLYPNMEISESGDKYTVEELVSDVLINSGCDLTSNVKYKAGDGNNTINPFGYFNKGESDFPLNEGIVLATHDVNENLAGAYDFNKATRNKIPMSSGDEDLNKIIEEFWIGDYASNQHTAVLEFDFIPIKDSLYFEYVLASDFYLPHVGKCDVLALFGLWIIDEETGERKNLAFVPGTKDPVSVATIKDVVKSRENCNSINPEFYWKSFHGYGDLLGDLKHSNPLETPVNYPGVTYPMRSEVAYVTPGKKYRIKAAITDSYASTTNMGSAVFFGIGTKVGQIDFGPDRLVATKNAICVGESVLLDTGMGTMGEIDAKFVWYRDGEPIQGADRETLLVESEGEYSVWVKYTNQQGLDCEVEGKIKIETYPLISEVLNKPDTISVCRNSLEDLKVNLKQIESGMFGQSNQEVYTTVYFEAKEEAEHNENPIQNPIEYNLGRELQLQLLYIRVDDIETGCHDVFELSIIPQIGEIPDVPAEVTVCAEYTFPALENDQYYYSEPGGKGKEFKEGELLDISGKHTVYILQRNGVGGCYEENSYIVNITAQVVADIFENAEIECEVYQLQPLSEYSRYFTEPNGKGMELQPGTEIPFRQTIYVYAESEDGLCTDESSFSIRYNDCPIPRGISPNGDGLNDTFDLSKHGVESIKIYNRWGTEVYSYGSGYTNQWNGQSKSGKKLPDGTYYYVIIAHEKVRTGWVQINK</sequence>
<evidence type="ECO:0000313" key="5">
    <source>
        <dbReference type="Proteomes" id="UP000295215"/>
    </source>
</evidence>
<dbReference type="SMART" id="SM00060">
    <property type="entry name" value="FN3"/>
    <property type="match status" value="5"/>
</dbReference>
<feature type="compositionally biased region" description="Polar residues" evidence="2">
    <location>
        <begin position="96"/>
        <end position="109"/>
    </location>
</feature>
<dbReference type="Pfam" id="PF07675">
    <property type="entry name" value="Cleaved_Adhesin"/>
    <property type="match status" value="3"/>
</dbReference>
<dbReference type="InterPro" id="IPR049804">
    <property type="entry name" value="Choice_anch_L"/>
</dbReference>
<dbReference type="Proteomes" id="UP000295215">
    <property type="component" value="Unassembled WGS sequence"/>
</dbReference>